<dbReference type="GO" id="GO:0045454">
    <property type="term" value="P:cell redox homeostasis"/>
    <property type="evidence" value="ECO:0007669"/>
    <property type="project" value="TreeGrafter"/>
</dbReference>
<dbReference type="PANTHER" id="PTHR34386">
    <property type="entry name" value="GLUTAREDOXIN"/>
    <property type="match status" value="1"/>
</dbReference>
<name>A0A350HA12_UNCW3</name>
<dbReference type="Proteomes" id="UP000264062">
    <property type="component" value="Unassembled WGS sequence"/>
</dbReference>
<dbReference type="AlphaFoldDB" id="A0A350HA12"/>
<dbReference type="SUPFAM" id="SSF52833">
    <property type="entry name" value="Thioredoxin-like"/>
    <property type="match status" value="1"/>
</dbReference>
<dbReference type="InterPro" id="IPR051548">
    <property type="entry name" value="Grx-like_ET"/>
</dbReference>
<evidence type="ECO:0000259" key="1">
    <source>
        <dbReference type="Pfam" id="PF00462"/>
    </source>
</evidence>
<evidence type="ECO:0000313" key="3">
    <source>
        <dbReference type="Proteomes" id="UP000264062"/>
    </source>
</evidence>
<dbReference type="PROSITE" id="PS51354">
    <property type="entry name" value="GLUTAREDOXIN_2"/>
    <property type="match status" value="1"/>
</dbReference>
<protein>
    <submittedName>
        <fullName evidence="2">NrdH-redoxin</fullName>
    </submittedName>
</protein>
<dbReference type="PANTHER" id="PTHR34386:SF1">
    <property type="entry name" value="GLUTAREDOXIN-LIKE PROTEIN NRDH"/>
    <property type="match status" value="1"/>
</dbReference>
<reference evidence="2 3" key="1">
    <citation type="journal article" date="2018" name="Nat. Biotechnol.">
        <title>A standardized bacterial taxonomy based on genome phylogeny substantially revises the tree of life.</title>
        <authorList>
            <person name="Parks D.H."/>
            <person name="Chuvochina M."/>
            <person name="Waite D.W."/>
            <person name="Rinke C."/>
            <person name="Skarshewski A."/>
            <person name="Chaumeil P.A."/>
            <person name="Hugenholtz P."/>
        </authorList>
    </citation>
    <scope>NUCLEOTIDE SEQUENCE [LARGE SCALE GENOMIC DNA]</scope>
    <source>
        <strain evidence="2">UBA9956</strain>
    </source>
</reference>
<dbReference type="CDD" id="cd02976">
    <property type="entry name" value="NrdH"/>
    <property type="match status" value="1"/>
</dbReference>
<dbReference type="InterPro" id="IPR002109">
    <property type="entry name" value="Glutaredoxin"/>
</dbReference>
<dbReference type="GO" id="GO:0009055">
    <property type="term" value="F:electron transfer activity"/>
    <property type="evidence" value="ECO:0007669"/>
    <property type="project" value="TreeGrafter"/>
</dbReference>
<dbReference type="InterPro" id="IPR011911">
    <property type="entry name" value="GlrX_YruB"/>
</dbReference>
<dbReference type="EMBL" id="DMZY01000125">
    <property type="protein sequence ID" value="HAV92378.1"/>
    <property type="molecule type" value="Genomic_DNA"/>
</dbReference>
<dbReference type="InterPro" id="IPR036249">
    <property type="entry name" value="Thioredoxin-like_sf"/>
</dbReference>
<feature type="domain" description="Glutaredoxin" evidence="1">
    <location>
        <begin position="4"/>
        <end position="63"/>
    </location>
</feature>
<comment type="caution">
    <text evidence="2">The sequence shown here is derived from an EMBL/GenBank/DDBJ whole genome shotgun (WGS) entry which is preliminary data.</text>
</comment>
<organism evidence="2 3">
    <name type="scientific">candidate division WOR-3 bacterium</name>
    <dbReference type="NCBI Taxonomy" id="2052148"/>
    <lineage>
        <taxon>Bacteria</taxon>
        <taxon>Bacteria division WOR-3</taxon>
    </lineage>
</organism>
<dbReference type="Gene3D" id="3.40.30.10">
    <property type="entry name" value="Glutaredoxin"/>
    <property type="match status" value="1"/>
</dbReference>
<gene>
    <name evidence="2" type="ORF">DCW38_04270</name>
</gene>
<evidence type="ECO:0000313" key="2">
    <source>
        <dbReference type="EMBL" id="HAV92378.1"/>
    </source>
</evidence>
<dbReference type="Pfam" id="PF00462">
    <property type="entry name" value="Glutaredoxin"/>
    <property type="match status" value="1"/>
</dbReference>
<sequence length="78" mass="8505">MAVVKVYSTPTCPWCVKAKQYFASKNIPYTDINVAVDRNAAMEMVQKSGQQGVPVIEIDGNIIVGFDQARIDSLLGLS</sequence>
<accession>A0A350HA12</accession>
<dbReference type="NCBIfam" id="TIGR02196">
    <property type="entry name" value="GlrX_YruB"/>
    <property type="match status" value="1"/>
</dbReference>
<proteinExistence type="predicted"/>